<feature type="chain" id="PRO_5025545444" description="Ubiquitin-protein ligase Sel1/Ubx2" evidence="4">
    <location>
        <begin position="26"/>
        <end position="861"/>
    </location>
</feature>
<feature type="signal peptide" evidence="4">
    <location>
        <begin position="1"/>
        <end position="25"/>
    </location>
</feature>
<dbReference type="PANTHER" id="PTHR11102:SF147">
    <property type="entry name" value="SEL1L ADAPTOR SUBUNIT OF ERAD E3 UBIQUITIN LIGASE"/>
    <property type="match status" value="1"/>
</dbReference>
<name>A0A6A6FZM5_9PEZI</name>
<proteinExistence type="inferred from homology"/>
<keyword evidence="3" id="KW-0812">Transmembrane</keyword>
<keyword evidence="3" id="KW-0472">Membrane</keyword>
<evidence type="ECO:0000256" key="1">
    <source>
        <dbReference type="ARBA" id="ARBA00038101"/>
    </source>
</evidence>
<dbReference type="SUPFAM" id="SSF81901">
    <property type="entry name" value="HCP-like"/>
    <property type="match status" value="3"/>
</dbReference>
<evidence type="ECO:0000313" key="5">
    <source>
        <dbReference type="EMBL" id="KAF2218881.1"/>
    </source>
</evidence>
<dbReference type="GO" id="GO:0005789">
    <property type="term" value="C:endoplasmic reticulum membrane"/>
    <property type="evidence" value="ECO:0007669"/>
    <property type="project" value="TreeGrafter"/>
</dbReference>
<dbReference type="Pfam" id="PF08238">
    <property type="entry name" value="Sel1"/>
    <property type="match status" value="10"/>
</dbReference>
<accession>A0A6A6FZM5</accession>
<comment type="similarity">
    <text evidence="1">Belongs to the sel-1 family.</text>
</comment>
<feature type="transmembrane region" description="Helical" evidence="3">
    <location>
        <begin position="782"/>
        <end position="801"/>
    </location>
</feature>
<evidence type="ECO:0000256" key="2">
    <source>
        <dbReference type="SAM" id="MobiDB-lite"/>
    </source>
</evidence>
<dbReference type="SMART" id="SM00671">
    <property type="entry name" value="SEL1"/>
    <property type="match status" value="10"/>
</dbReference>
<feature type="compositionally biased region" description="Gly residues" evidence="2">
    <location>
        <begin position="811"/>
        <end position="820"/>
    </location>
</feature>
<reference evidence="6" key="1">
    <citation type="journal article" date="2020" name="Stud. Mycol.">
        <title>101 Dothideomycetes genomes: A test case for predicting lifestyles and emergence of pathogens.</title>
        <authorList>
            <person name="Haridas S."/>
            <person name="Albert R."/>
            <person name="Binder M."/>
            <person name="Bloem J."/>
            <person name="LaButti K."/>
            <person name="Salamov A."/>
            <person name="Andreopoulos B."/>
            <person name="Baker S."/>
            <person name="Barry K."/>
            <person name="Bills G."/>
            <person name="Bluhm B."/>
            <person name="Cannon C."/>
            <person name="Castanera R."/>
            <person name="Culley D."/>
            <person name="Daum C."/>
            <person name="Ezra D."/>
            <person name="Gonzalez J."/>
            <person name="Henrissat B."/>
            <person name="Kuo A."/>
            <person name="Liang C."/>
            <person name="Lipzen A."/>
            <person name="Lutzoni F."/>
            <person name="Magnuson J."/>
            <person name="Mondo S."/>
            <person name="Nolan M."/>
            <person name="Ohm R."/>
            <person name="Pangilinan J."/>
            <person name="Park H.-J."/>
            <person name="Ramirez L."/>
            <person name="Alfaro M."/>
            <person name="Sun H."/>
            <person name="Tritt A."/>
            <person name="Yoshinaga Y."/>
            <person name="Zwiers L.-H."/>
            <person name="Turgeon B."/>
            <person name="Goodwin S."/>
            <person name="Spatafora J."/>
            <person name="Crous P."/>
            <person name="Grigoriev I."/>
        </authorList>
    </citation>
    <scope>NUCLEOTIDE SEQUENCE [LARGE SCALE GENOMIC DNA]</scope>
    <source>
        <strain evidence="6">CECT 20119</strain>
    </source>
</reference>
<dbReference type="InterPro" id="IPR011990">
    <property type="entry name" value="TPR-like_helical_dom_sf"/>
</dbReference>
<dbReference type="InterPro" id="IPR006597">
    <property type="entry name" value="Sel1-like"/>
</dbReference>
<dbReference type="InterPro" id="IPR050767">
    <property type="entry name" value="Sel1_AlgK"/>
</dbReference>
<evidence type="ECO:0008006" key="7">
    <source>
        <dbReference type="Google" id="ProtNLM"/>
    </source>
</evidence>
<dbReference type="AlphaFoldDB" id="A0A6A6FZM5"/>
<dbReference type="Proteomes" id="UP000799538">
    <property type="component" value="Unassembled WGS sequence"/>
</dbReference>
<dbReference type="EMBL" id="ML992526">
    <property type="protein sequence ID" value="KAF2218881.1"/>
    <property type="molecule type" value="Genomic_DNA"/>
</dbReference>
<organism evidence="5 6">
    <name type="scientific">Elsinoe ampelina</name>
    <dbReference type="NCBI Taxonomy" id="302913"/>
    <lineage>
        <taxon>Eukaryota</taxon>
        <taxon>Fungi</taxon>
        <taxon>Dikarya</taxon>
        <taxon>Ascomycota</taxon>
        <taxon>Pezizomycotina</taxon>
        <taxon>Dothideomycetes</taxon>
        <taxon>Dothideomycetidae</taxon>
        <taxon>Myriangiales</taxon>
        <taxon>Elsinoaceae</taxon>
        <taxon>Elsinoe</taxon>
    </lineage>
</organism>
<dbReference type="GO" id="GO:0036503">
    <property type="term" value="P:ERAD pathway"/>
    <property type="evidence" value="ECO:0007669"/>
    <property type="project" value="TreeGrafter"/>
</dbReference>
<gene>
    <name evidence="5" type="ORF">BDZ85DRAFT_207264</name>
</gene>
<evidence type="ECO:0000313" key="6">
    <source>
        <dbReference type="Proteomes" id="UP000799538"/>
    </source>
</evidence>
<dbReference type="OrthoDB" id="27934at2759"/>
<keyword evidence="4" id="KW-0732">Signal</keyword>
<protein>
    <recommendedName>
        <fullName evidence="7">Ubiquitin-protein ligase Sel1/Ubx2</fullName>
    </recommendedName>
</protein>
<keyword evidence="6" id="KW-1185">Reference proteome</keyword>
<evidence type="ECO:0000256" key="4">
    <source>
        <dbReference type="SAM" id="SignalP"/>
    </source>
</evidence>
<dbReference type="PANTHER" id="PTHR11102">
    <property type="entry name" value="SEL-1-LIKE PROTEIN"/>
    <property type="match status" value="1"/>
</dbReference>
<dbReference type="Gene3D" id="1.25.40.10">
    <property type="entry name" value="Tetratricopeptide repeat domain"/>
    <property type="match status" value="3"/>
</dbReference>
<feature type="region of interest" description="Disordered" evidence="2">
    <location>
        <begin position="811"/>
        <end position="861"/>
    </location>
</feature>
<keyword evidence="3" id="KW-1133">Transmembrane helix</keyword>
<sequence>MRKLSWHFLPFLLLLLTSWLSAGTAQEVSGENENTYTINRPHDDDYAQAEKLAQQETFHDTSNNEGARAVESALSILSRIQSPKPSLVRLPKNEGFMGSTVHYAKEIFVLLFMNGPAAPELITPSSANTSPKLSTSLMRATSLLEDAATKHQNHDAIWLLAELNFHGNYTHPRNYTAAFEHYHTLAGLSGNASAQHMLGFMYATGIGGVVIPDQARALLYHTFAAEQGHTKSQMTVAFRHHAGIGTPRDCETAVKYYRQVATKANRFYKSGPPGGHVLVKNAYRLADEEGGVYGEGASVSSAGPNAKQGGPTSDAYADIADVLEYLDFQARKGDLRASFNLAKLYYDGSRGLEPDMRRAKEEFMRIARMYWLSGGKTASDAAPIVEKLAPRAAGYLGRMFLRGEGTKQSYEIAQIWLKRGIEYGDALSQYSMGVMYMHGLGVPKDAIRAASYLGSAADDDMAVAQTDLGVLFLDQGEVATARSYFELAIRSGHIEAYYYLAEMAHLGLGRERSCNVAAAFYKIAAEKAEVISASFIEANEAHEANDLPRALVAYMMAAEQGWENAQANVAWLLDRTTSTWSLPSLLHNIPSTPAISSDSSLALLYYTRSARQQNLDSLLKAGDHHFFGLGTSPSPENAAACYTSAAESMRSAQAMWNLGWMHERGLGVEKDYHLAKRYYDLALETNGEAYLPVKLSLAVLRVRSWWNSIRGGAVRGIQDEETPRRRRGFWEWVGEFLDNDRKMWDENGGAGERDDWDIDFDGEEEGNGIGAEYFVEPGEEQIFEGVGILVLAALLAGLIWWRQRRVQRGQGQEGVVGPDGGNLQQGQVQGQDGQEGQDRRVFPAPDDPDFAPWNAPGGVGH</sequence>
<evidence type="ECO:0000256" key="3">
    <source>
        <dbReference type="SAM" id="Phobius"/>
    </source>
</evidence>
<feature type="compositionally biased region" description="Low complexity" evidence="2">
    <location>
        <begin position="821"/>
        <end position="834"/>
    </location>
</feature>